<feature type="transmembrane region" description="Helical" evidence="2">
    <location>
        <begin position="72"/>
        <end position="97"/>
    </location>
</feature>
<sequence>MRNNGYRNEGSRGRRNRHSTGAGLTGLLILLIGIPVMLPILGVAGIVISAAVGGMGAAFADLMFTLRAVTSGMMPISLTDIPMIGGLAMGVLIGLIAHRMIRARREARAAEESGSRNDVSACGADAQENDYTEPRSCRSFYA</sequence>
<proteinExistence type="predicted"/>
<dbReference type="EMBL" id="KJ631385">
    <property type="protein sequence ID" value="AIF25985.1"/>
    <property type="molecule type" value="Genomic_DNA"/>
</dbReference>
<name>A0A0B4N079_9BACT</name>
<accession>A0A0B4N079</accession>
<protein>
    <submittedName>
        <fullName evidence="3">Putative sulfate transporter</fullName>
    </submittedName>
</protein>
<feature type="region of interest" description="Disordered" evidence="1">
    <location>
        <begin position="112"/>
        <end position="142"/>
    </location>
</feature>
<evidence type="ECO:0000256" key="1">
    <source>
        <dbReference type="SAM" id="MobiDB-lite"/>
    </source>
</evidence>
<keyword evidence="2" id="KW-1133">Transmembrane helix</keyword>
<evidence type="ECO:0000313" key="3">
    <source>
        <dbReference type="EMBL" id="AIF25985.1"/>
    </source>
</evidence>
<keyword evidence="2" id="KW-0812">Transmembrane</keyword>
<organism evidence="3">
    <name type="scientific">uncultured bacterium Ad_113_F04_contig1</name>
    <dbReference type="NCBI Taxonomy" id="1489295"/>
    <lineage>
        <taxon>Bacteria</taxon>
        <taxon>environmental samples</taxon>
    </lineage>
</organism>
<reference evidence="3" key="1">
    <citation type="submission" date="2014-03" db="EMBL/GenBank/DDBJ databases">
        <title>A sequence of cellulolytic fosmid clone of goat rumen metagenome.</title>
        <authorList>
            <person name="Lee K.-T."/>
            <person name="Kim J.-Y."/>
            <person name="Kim Y.-J."/>
            <person name="Ahn J.-H."/>
            <person name="Park M.-N."/>
            <person name="Kim J.-H."/>
            <person name="Kim T.-H."/>
        </authorList>
    </citation>
    <scope>NUCLEOTIDE SEQUENCE</scope>
</reference>
<evidence type="ECO:0000256" key="2">
    <source>
        <dbReference type="SAM" id="Phobius"/>
    </source>
</evidence>
<keyword evidence="2" id="KW-0472">Membrane</keyword>
<feature type="transmembrane region" description="Helical" evidence="2">
    <location>
        <begin position="21"/>
        <end position="52"/>
    </location>
</feature>
<dbReference type="AlphaFoldDB" id="A0A0B4N079"/>